<evidence type="ECO:0000256" key="1">
    <source>
        <dbReference type="SAM" id="MobiDB-lite"/>
    </source>
</evidence>
<evidence type="ECO:0000313" key="4">
    <source>
        <dbReference type="Proteomes" id="UP000663828"/>
    </source>
</evidence>
<proteinExistence type="predicted"/>
<protein>
    <submittedName>
        <fullName evidence="3">Uncharacterized protein</fullName>
    </submittedName>
</protein>
<organism evidence="3 5">
    <name type="scientific">Adineta ricciae</name>
    <name type="common">Rotifer</name>
    <dbReference type="NCBI Taxonomy" id="249248"/>
    <lineage>
        <taxon>Eukaryota</taxon>
        <taxon>Metazoa</taxon>
        <taxon>Spiralia</taxon>
        <taxon>Gnathifera</taxon>
        <taxon>Rotifera</taxon>
        <taxon>Eurotatoria</taxon>
        <taxon>Bdelloidea</taxon>
        <taxon>Adinetida</taxon>
        <taxon>Adinetidae</taxon>
        <taxon>Adineta</taxon>
    </lineage>
</organism>
<dbReference type="EMBL" id="CAJNOJ010000241">
    <property type="protein sequence ID" value="CAF1327805.1"/>
    <property type="molecule type" value="Genomic_DNA"/>
</dbReference>
<feature type="region of interest" description="Disordered" evidence="1">
    <location>
        <begin position="77"/>
        <end position="97"/>
    </location>
</feature>
<accession>A0A815FDN1</accession>
<keyword evidence="4" id="KW-1185">Reference proteome</keyword>
<feature type="compositionally biased region" description="Basic and acidic residues" evidence="1">
    <location>
        <begin position="81"/>
        <end position="97"/>
    </location>
</feature>
<dbReference type="EMBL" id="CAJNOR010002092">
    <property type="protein sequence ID" value="CAF1246704.1"/>
    <property type="molecule type" value="Genomic_DNA"/>
</dbReference>
<evidence type="ECO:0000313" key="2">
    <source>
        <dbReference type="EMBL" id="CAF1246704.1"/>
    </source>
</evidence>
<sequence>MAQRIVPQRFLDLQQKPQQTLTPTKGYKQSSLVTLKEAVQPVKSFFCLVVISKLEQSPPYETLTSSLDELLPSMNNLSISVERKSDSNEETKRSESS</sequence>
<dbReference type="Proteomes" id="UP000663828">
    <property type="component" value="Unassembled WGS sequence"/>
</dbReference>
<dbReference type="AlphaFoldDB" id="A0A815FDN1"/>
<name>A0A815FDN1_ADIRI</name>
<gene>
    <name evidence="3" type="ORF">EDS130_LOCUS32015</name>
    <name evidence="2" type="ORF">XAT740_LOCUS26032</name>
</gene>
<evidence type="ECO:0000313" key="5">
    <source>
        <dbReference type="Proteomes" id="UP000663852"/>
    </source>
</evidence>
<reference evidence="3" key="1">
    <citation type="submission" date="2021-02" db="EMBL/GenBank/DDBJ databases">
        <authorList>
            <person name="Nowell W R."/>
        </authorList>
    </citation>
    <scope>NUCLEOTIDE SEQUENCE</scope>
</reference>
<evidence type="ECO:0000313" key="3">
    <source>
        <dbReference type="EMBL" id="CAF1327805.1"/>
    </source>
</evidence>
<comment type="caution">
    <text evidence="3">The sequence shown here is derived from an EMBL/GenBank/DDBJ whole genome shotgun (WGS) entry which is preliminary data.</text>
</comment>
<dbReference type="Proteomes" id="UP000663852">
    <property type="component" value="Unassembled WGS sequence"/>
</dbReference>